<dbReference type="RefSeq" id="WP_169736249.1">
    <property type="nucleotide sequence ID" value="NZ_DUIH01000001.1"/>
</dbReference>
<organism evidence="2 3">
    <name type="scientific">Methermicoccus shengliensis</name>
    <dbReference type="NCBI Taxonomy" id="660064"/>
    <lineage>
        <taxon>Archaea</taxon>
        <taxon>Methanobacteriati</taxon>
        <taxon>Methanobacteriota</taxon>
        <taxon>Stenosarchaea group</taxon>
        <taxon>Methanomicrobia</taxon>
        <taxon>Methanosarcinales</taxon>
        <taxon>Methermicoccaceae</taxon>
        <taxon>Methermicoccus</taxon>
    </lineage>
</organism>
<dbReference type="PANTHER" id="PTHR13356">
    <property type="entry name" value="OB FOLD NUCLEIC ACID BINDING PROTEIN-RELATED"/>
    <property type="match status" value="1"/>
</dbReference>
<dbReference type="PANTHER" id="PTHR13356:SF8">
    <property type="entry name" value="REPLICATION PROTEIN A"/>
    <property type="match status" value="1"/>
</dbReference>
<accession>A0A832RRY2</accession>
<comment type="caution">
    <text evidence="2">The sequence shown here is derived from an EMBL/GenBank/DDBJ whole genome shotgun (WGS) entry which is preliminary data.</text>
</comment>
<sequence>MAEEIQSVFKEAGVDIDIGEIEERLKLLIEKFHVPEQEAKRSVVNYFLKEHKIPRTQLMSAETQTLEHIKDIDAPGRWVNVKGKVVQLWDNKSEAVSQVGLIGDSSGVVRFVKWTSAGLPDVRLDGVYLFKNVVTDVWQGQYSIKLNKNSEIIPLDEDIEVASQQNTMVGAIVAVQQGSGLIKRCPECKRALIKNTCNEHGKVEGVYDLRIKAVLDDGVRTQDVLFNRELTEITTGITLEDAKEMAKREFDMEVVKGEIAKRVLGRYFKVRGNVVGQYLLVDEVEPLPPIEGEEIEDVRARAMQLMEAR</sequence>
<dbReference type="NCBIfam" id="NF005553">
    <property type="entry name" value="PRK07217.1"/>
    <property type="match status" value="1"/>
</dbReference>
<gene>
    <name evidence="2" type="ORF">HA299_00030</name>
</gene>
<dbReference type="EMBL" id="DUIH01000001">
    <property type="protein sequence ID" value="HIH69013.1"/>
    <property type="molecule type" value="Genomic_DNA"/>
</dbReference>
<dbReference type="GO" id="GO:0003677">
    <property type="term" value="F:DNA binding"/>
    <property type="evidence" value="ECO:0007669"/>
    <property type="project" value="UniProtKB-KW"/>
</dbReference>
<dbReference type="Proteomes" id="UP000600363">
    <property type="component" value="Unassembled WGS sequence"/>
</dbReference>
<dbReference type="InterPro" id="IPR051231">
    <property type="entry name" value="SOSS-B"/>
</dbReference>
<evidence type="ECO:0000313" key="3">
    <source>
        <dbReference type="Proteomes" id="UP000600363"/>
    </source>
</evidence>
<name>A0A832RRY2_9EURY</name>
<dbReference type="GO" id="GO:0000724">
    <property type="term" value="P:double-strand break repair via homologous recombination"/>
    <property type="evidence" value="ECO:0007669"/>
    <property type="project" value="TreeGrafter"/>
</dbReference>
<dbReference type="CDD" id="cd04491">
    <property type="entry name" value="SoSSB_OBF"/>
    <property type="match status" value="1"/>
</dbReference>
<proteinExistence type="predicted"/>
<dbReference type="Gene3D" id="2.40.50.140">
    <property type="entry name" value="Nucleic acid-binding proteins"/>
    <property type="match status" value="1"/>
</dbReference>
<dbReference type="GO" id="GO:0010212">
    <property type="term" value="P:response to ionizing radiation"/>
    <property type="evidence" value="ECO:0007669"/>
    <property type="project" value="TreeGrafter"/>
</dbReference>
<dbReference type="InterPro" id="IPR012340">
    <property type="entry name" value="NA-bd_OB-fold"/>
</dbReference>
<protein>
    <submittedName>
        <fullName evidence="2">Replication factor A</fullName>
    </submittedName>
</protein>
<reference evidence="2" key="1">
    <citation type="journal article" date="2020" name="bioRxiv">
        <title>A rank-normalized archaeal taxonomy based on genome phylogeny resolves widespread incomplete and uneven classifications.</title>
        <authorList>
            <person name="Rinke C."/>
            <person name="Chuvochina M."/>
            <person name="Mussig A.J."/>
            <person name="Chaumeil P.-A."/>
            <person name="Waite D.W."/>
            <person name="Whitman W.B."/>
            <person name="Parks D.H."/>
            <person name="Hugenholtz P."/>
        </authorList>
    </citation>
    <scope>NUCLEOTIDE SEQUENCE</scope>
    <source>
        <strain evidence="2">UBA12518</strain>
    </source>
</reference>
<keyword evidence="1" id="KW-0238">DNA-binding</keyword>
<evidence type="ECO:0000313" key="2">
    <source>
        <dbReference type="EMBL" id="HIH69013.1"/>
    </source>
</evidence>
<dbReference type="SUPFAM" id="SSF50249">
    <property type="entry name" value="Nucleic acid-binding proteins"/>
    <property type="match status" value="2"/>
</dbReference>
<dbReference type="AlphaFoldDB" id="A0A832RRY2"/>
<evidence type="ECO:0000256" key="1">
    <source>
        <dbReference type="ARBA" id="ARBA00023125"/>
    </source>
</evidence>